<feature type="compositionally biased region" description="Basic and acidic residues" evidence="3">
    <location>
        <begin position="329"/>
        <end position="339"/>
    </location>
</feature>
<dbReference type="InterPro" id="IPR018222">
    <property type="entry name" value="Nuclear_transport_factor_2_euk"/>
</dbReference>
<feature type="region of interest" description="Disordered" evidence="3">
    <location>
        <begin position="1"/>
        <end position="42"/>
    </location>
</feature>
<dbReference type="SUPFAM" id="SSF54928">
    <property type="entry name" value="RNA-binding domain, RBD"/>
    <property type="match status" value="1"/>
</dbReference>
<keyword evidence="1 2" id="KW-0694">RNA-binding</keyword>
<evidence type="ECO:0000256" key="2">
    <source>
        <dbReference type="PROSITE-ProRule" id="PRU00176"/>
    </source>
</evidence>
<feature type="domain" description="NTF2" evidence="5">
    <location>
        <begin position="113"/>
        <end position="227"/>
    </location>
</feature>
<dbReference type="GO" id="GO:1990904">
    <property type="term" value="C:ribonucleoprotein complex"/>
    <property type="evidence" value="ECO:0007669"/>
    <property type="project" value="TreeGrafter"/>
</dbReference>
<name>A0A1D1Y8Q2_9ARAE</name>
<feature type="non-terminal residue" evidence="6">
    <location>
        <position position="1"/>
    </location>
</feature>
<dbReference type="PROSITE" id="PS50102">
    <property type="entry name" value="RRM"/>
    <property type="match status" value="1"/>
</dbReference>
<dbReference type="SUPFAM" id="SSF54427">
    <property type="entry name" value="NTF2-like"/>
    <property type="match status" value="1"/>
</dbReference>
<sequence>ESDREREGRERAAVAGERRERRKERWEQKEKGKRDSPLSPHLPWNRSARSRIFSFFFRGITSNRILPVSTAGSRSCKSRVSTSGGEWGVGLLYMLRWAAMATGYLTPVSAIQVGSYFVGQYYQVLQHRPNLVHQFYTDVSTLVQIDGSTSETASGMLQIHKLIMSLKFVGIEVKTAHSLESWSGGVLVMVSGSVQTIEFRNWRRFAQTFFLAPQEKGYFVLNDIFHLQDEEQLHPNQAPIPGHINYDSNLNVAASVPESVSDYMHGRELQSNDFAVPVDAEESEVVNKYGIPEPRQQIPEVDDRGEEEISAEEPVTSFPSVSNLQDQIPPHEEPIGEPPKHTYASILRVAKAQTGHVVASQPSIARNVQAASELQNAPQAAPVQSYSGPEKSSTWAEDIAAPDDEGEVKSVYVRNLPSSASASDLEREFKNFGRIKPDGVLIKSRKEAGVYYAFVEFEDIVGVQNAVKASPIQFGGRQIYVEERRPGSLAARGRRGRGRGGYQSEVPRGRFASRNFGRGTGQDSNETKEYNSRPRGNGYHQQGPRHERVTLGTQVSRNGLSLPYSAA</sequence>
<feature type="region of interest" description="Disordered" evidence="3">
    <location>
        <begin position="292"/>
        <end position="339"/>
    </location>
</feature>
<dbReference type="CDD" id="cd00780">
    <property type="entry name" value="NTF2"/>
    <property type="match status" value="1"/>
</dbReference>
<dbReference type="Pfam" id="PF02136">
    <property type="entry name" value="NTF2"/>
    <property type="match status" value="1"/>
</dbReference>
<dbReference type="InterPro" id="IPR032710">
    <property type="entry name" value="NTF2-like_dom_sf"/>
</dbReference>
<dbReference type="Gene3D" id="3.30.70.330">
    <property type="match status" value="1"/>
</dbReference>
<dbReference type="FunFam" id="3.10.450.50:FF:000003">
    <property type="entry name" value="Nuclear transport factor 2 family protein"/>
    <property type="match status" value="1"/>
</dbReference>
<gene>
    <name evidence="6" type="primary">nxt3_1</name>
    <name evidence="6" type="ORF">g.94656</name>
</gene>
<dbReference type="SMART" id="SM00360">
    <property type="entry name" value="RRM"/>
    <property type="match status" value="1"/>
</dbReference>
<dbReference type="InterPro" id="IPR039539">
    <property type="entry name" value="Ras_GTPase_bind_prot"/>
</dbReference>
<dbReference type="PANTHER" id="PTHR10693">
    <property type="entry name" value="RAS GTPASE-ACTIVATING PROTEIN-BINDING PROTEIN"/>
    <property type="match status" value="1"/>
</dbReference>
<feature type="region of interest" description="Disordered" evidence="3">
    <location>
        <begin position="488"/>
        <end position="567"/>
    </location>
</feature>
<feature type="domain" description="RRM" evidence="4">
    <location>
        <begin position="409"/>
        <end position="486"/>
    </location>
</feature>
<feature type="region of interest" description="Disordered" evidence="3">
    <location>
        <begin position="375"/>
        <end position="396"/>
    </location>
</feature>
<evidence type="ECO:0000256" key="1">
    <source>
        <dbReference type="ARBA" id="ARBA00022884"/>
    </source>
</evidence>
<protein>
    <submittedName>
        <fullName evidence="6">Putative G3BP-like protein</fullName>
    </submittedName>
</protein>
<feature type="compositionally biased region" description="Basic and acidic residues" evidence="3">
    <location>
        <begin position="1"/>
        <end position="36"/>
    </location>
</feature>
<dbReference type="EMBL" id="GDJX01016935">
    <property type="protein sequence ID" value="JAT51001.1"/>
    <property type="molecule type" value="Transcribed_RNA"/>
</dbReference>
<reference evidence="6" key="1">
    <citation type="submission" date="2015-07" db="EMBL/GenBank/DDBJ databases">
        <title>Transcriptome Assembly of Anthurium amnicola.</title>
        <authorList>
            <person name="Suzuki J."/>
        </authorList>
    </citation>
    <scope>NUCLEOTIDE SEQUENCE</scope>
</reference>
<dbReference type="InterPro" id="IPR035979">
    <property type="entry name" value="RBD_domain_sf"/>
</dbReference>
<dbReference type="Gene3D" id="3.10.450.50">
    <property type="match status" value="1"/>
</dbReference>
<dbReference type="AlphaFoldDB" id="A0A1D1Y8Q2"/>
<organism evidence="6">
    <name type="scientific">Anthurium amnicola</name>
    <dbReference type="NCBI Taxonomy" id="1678845"/>
    <lineage>
        <taxon>Eukaryota</taxon>
        <taxon>Viridiplantae</taxon>
        <taxon>Streptophyta</taxon>
        <taxon>Embryophyta</taxon>
        <taxon>Tracheophyta</taxon>
        <taxon>Spermatophyta</taxon>
        <taxon>Magnoliopsida</taxon>
        <taxon>Liliopsida</taxon>
        <taxon>Araceae</taxon>
        <taxon>Pothoideae</taxon>
        <taxon>Potheae</taxon>
        <taxon>Anthurium</taxon>
    </lineage>
</organism>
<evidence type="ECO:0000256" key="3">
    <source>
        <dbReference type="SAM" id="MobiDB-lite"/>
    </source>
</evidence>
<dbReference type="InterPro" id="IPR000504">
    <property type="entry name" value="RRM_dom"/>
</dbReference>
<dbReference type="InterPro" id="IPR002075">
    <property type="entry name" value="NTF2_dom"/>
</dbReference>
<dbReference type="CDD" id="cd00590">
    <property type="entry name" value="RRM_SF"/>
    <property type="match status" value="1"/>
</dbReference>
<dbReference type="GO" id="GO:0003729">
    <property type="term" value="F:mRNA binding"/>
    <property type="evidence" value="ECO:0007669"/>
    <property type="project" value="TreeGrafter"/>
</dbReference>
<dbReference type="PANTHER" id="PTHR10693:SF58">
    <property type="entry name" value="OS02G0131700 PROTEIN"/>
    <property type="match status" value="1"/>
</dbReference>
<feature type="compositionally biased region" description="Polar residues" evidence="3">
    <location>
        <begin position="317"/>
        <end position="326"/>
    </location>
</feature>
<dbReference type="Pfam" id="PF00076">
    <property type="entry name" value="RRM_1"/>
    <property type="match status" value="1"/>
</dbReference>
<dbReference type="InterPro" id="IPR012677">
    <property type="entry name" value="Nucleotide-bd_a/b_plait_sf"/>
</dbReference>
<evidence type="ECO:0000259" key="4">
    <source>
        <dbReference type="PROSITE" id="PS50102"/>
    </source>
</evidence>
<accession>A0A1D1Y8Q2</accession>
<proteinExistence type="predicted"/>
<evidence type="ECO:0000259" key="5">
    <source>
        <dbReference type="PROSITE" id="PS50177"/>
    </source>
</evidence>
<evidence type="ECO:0000313" key="6">
    <source>
        <dbReference type="EMBL" id="JAT51001.1"/>
    </source>
</evidence>
<feature type="compositionally biased region" description="Polar residues" evidence="3">
    <location>
        <begin position="375"/>
        <end position="395"/>
    </location>
</feature>
<dbReference type="PROSITE" id="PS50177">
    <property type="entry name" value="NTF2_DOMAIN"/>
    <property type="match status" value="1"/>
</dbReference>
<dbReference type="GO" id="GO:0005829">
    <property type="term" value="C:cytosol"/>
    <property type="evidence" value="ECO:0007669"/>
    <property type="project" value="TreeGrafter"/>
</dbReference>